<evidence type="ECO:0000256" key="1">
    <source>
        <dbReference type="ARBA" id="ARBA00004236"/>
    </source>
</evidence>
<gene>
    <name evidence="10" type="ORF">SAMN05216553_102112</name>
</gene>
<protein>
    <recommendedName>
        <fullName evidence="9">Pycsar effector protein domain-containing protein</fullName>
    </recommendedName>
</protein>
<organism evidence="10 11">
    <name type="scientific">Lentzea fradiae</name>
    <dbReference type="NCBI Taxonomy" id="200378"/>
    <lineage>
        <taxon>Bacteria</taxon>
        <taxon>Bacillati</taxon>
        <taxon>Actinomycetota</taxon>
        <taxon>Actinomycetes</taxon>
        <taxon>Pseudonocardiales</taxon>
        <taxon>Pseudonocardiaceae</taxon>
        <taxon>Lentzea</taxon>
    </lineage>
</organism>
<dbReference type="InterPro" id="IPR043760">
    <property type="entry name" value="PycTM_dom"/>
</dbReference>
<dbReference type="Pfam" id="PF18967">
    <property type="entry name" value="PycTM"/>
    <property type="match status" value="1"/>
</dbReference>
<evidence type="ECO:0000256" key="7">
    <source>
        <dbReference type="ARBA" id="ARBA00023136"/>
    </source>
</evidence>
<dbReference type="Proteomes" id="UP000199623">
    <property type="component" value="Unassembled WGS sequence"/>
</dbReference>
<evidence type="ECO:0000256" key="8">
    <source>
        <dbReference type="SAM" id="Phobius"/>
    </source>
</evidence>
<feature type="transmembrane region" description="Helical" evidence="8">
    <location>
        <begin position="52"/>
        <end position="76"/>
    </location>
</feature>
<proteinExistence type="predicted"/>
<evidence type="ECO:0000256" key="5">
    <source>
        <dbReference type="ARBA" id="ARBA00022989"/>
    </source>
</evidence>
<keyword evidence="7 8" id="KW-0472">Membrane</keyword>
<reference evidence="11" key="1">
    <citation type="submission" date="2016-10" db="EMBL/GenBank/DDBJ databases">
        <authorList>
            <person name="Varghese N."/>
            <person name="Submissions S."/>
        </authorList>
    </citation>
    <scope>NUCLEOTIDE SEQUENCE [LARGE SCALE GENOMIC DNA]</scope>
    <source>
        <strain evidence="11">CGMCC 4.3506</strain>
    </source>
</reference>
<keyword evidence="4" id="KW-0547">Nucleotide-binding</keyword>
<sequence>MSGPELAIRRSRAWIRNADGKAGLCATAVAGLAAAAASQRPLLGPVARAAGVWNVVALVAFGLSAVTLAASAVFLVRALLPRRPARLPSGDEEGWAYAHTLARVARSKYRALRRALVLWIVSAGFLVTWIVIAS</sequence>
<keyword evidence="5 8" id="KW-1133">Transmembrane helix</keyword>
<evidence type="ECO:0000256" key="6">
    <source>
        <dbReference type="ARBA" id="ARBA00023118"/>
    </source>
</evidence>
<evidence type="ECO:0000313" key="10">
    <source>
        <dbReference type="EMBL" id="SDF56999.1"/>
    </source>
</evidence>
<name>A0A1G7M707_9PSEU</name>
<keyword evidence="6" id="KW-0051">Antiviral defense</keyword>
<keyword evidence="3 8" id="KW-0812">Transmembrane</keyword>
<evidence type="ECO:0000256" key="3">
    <source>
        <dbReference type="ARBA" id="ARBA00022692"/>
    </source>
</evidence>
<feature type="domain" description="Pycsar effector protein" evidence="9">
    <location>
        <begin position="8"/>
        <end position="89"/>
    </location>
</feature>
<accession>A0A1G7M707</accession>
<comment type="subcellular location">
    <subcellularLocation>
        <location evidence="1">Cell membrane</location>
    </subcellularLocation>
</comment>
<dbReference type="EMBL" id="FNCC01000002">
    <property type="protein sequence ID" value="SDF56999.1"/>
    <property type="molecule type" value="Genomic_DNA"/>
</dbReference>
<evidence type="ECO:0000313" key="11">
    <source>
        <dbReference type="Proteomes" id="UP000199623"/>
    </source>
</evidence>
<evidence type="ECO:0000256" key="4">
    <source>
        <dbReference type="ARBA" id="ARBA00022741"/>
    </source>
</evidence>
<dbReference type="AlphaFoldDB" id="A0A1G7M707"/>
<keyword evidence="11" id="KW-1185">Reference proteome</keyword>
<keyword evidence="2" id="KW-1003">Cell membrane</keyword>
<dbReference type="RefSeq" id="WP_090045955.1">
    <property type="nucleotide sequence ID" value="NZ_FNCC01000002.1"/>
</dbReference>
<evidence type="ECO:0000256" key="2">
    <source>
        <dbReference type="ARBA" id="ARBA00022475"/>
    </source>
</evidence>
<feature type="transmembrane region" description="Helical" evidence="8">
    <location>
        <begin position="115"/>
        <end position="132"/>
    </location>
</feature>
<evidence type="ECO:0000259" key="9">
    <source>
        <dbReference type="Pfam" id="PF18967"/>
    </source>
</evidence>